<evidence type="ECO:0000313" key="3">
    <source>
        <dbReference type="Proteomes" id="UP000070544"/>
    </source>
</evidence>
<feature type="region of interest" description="Disordered" evidence="1">
    <location>
        <begin position="200"/>
        <end position="242"/>
    </location>
</feature>
<evidence type="ECO:0000313" key="2">
    <source>
        <dbReference type="EMBL" id="KXS15068.1"/>
    </source>
</evidence>
<name>A0A139AE82_GONPJ</name>
<gene>
    <name evidence="2" type="ORF">M427DRAFT_328284</name>
</gene>
<accession>A0A139AE82</accession>
<keyword evidence="3" id="KW-1185">Reference proteome</keyword>
<organism evidence="2 3">
    <name type="scientific">Gonapodya prolifera (strain JEL478)</name>
    <name type="common">Monoblepharis prolifera</name>
    <dbReference type="NCBI Taxonomy" id="1344416"/>
    <lineage>
        <taxon>Eukaryota</taxon>
        <taxon>Fungi</taxon>
        <taxon>Fungi incertae sedis</taxon>
        <taxon>Chytridiomycota</taxon>
        <taxon>Chytridiomycota incertae sedis</taxon>
        <taxon>Monoblepharidomycetes</taxon>
        <taxon>Monoblepharidales</taxon>
        <taxon>Gonapodyaceae</taxon>
        <taxon>Gonapodya</taxon>
    </lineage>
</organism>
<sequence>MVLKLEEETILSTLTRLQEQAHDSKASQKSRYKYCRQAHSSCVLAEGLTSCMRYSVRSLKCESYLEPINRTDPKRKANVFFDTVSLASNEWEAKPADEIEEGDQAVQDLSVSDEATRIHETVPEGESIHTTGDDARSVKSPCLQGQARDLKNSRKKRCSDCRRAHHACVIPKGFISCLRCTSWSLKCDLYQEPSKGETYFLREGGTTTSKDHTMEKEERESVMQDGKPRSSRKSRVKSSELSGISELEKVAPLINDIASREPKIDGDESDLQEKENIFRLRGENSEIEDCIGVEIP</sequence>
<dbReference type="AlphaFoldDB" id="A0A139AE82"/>
<protein>
    <submittedName>
        <fullName evidence="2">Uncharacterized protein</fullName>
    </submittedName>
</protein>
<dbReference type="Proteomes" id="UP000070544">
    <property type="component" value="Unassembled WGS sequence"/>
</dbReference>
<reference evidence="2 3" key="1">
    <citation type="journal article" date="2015" name="Genome Biol. Evol.">
        <title>Phylogenomic analyses indicate that early fungi evolved digesting cell walls of algal ancestors of land plants.</title>
        <authorList>
            <person name="Chang Y."/>
            <person name="Wang S."/>
            <person name="Sekimoto S."/>
            <person name="Aerts A.L."/>
            <person name="Choi C."/>
            <person name="Clum A."/>
            <person name="LaButti K.M."/>
            <person name="Lindquist E.A."/>
            <person name="Yee Ngan C."/>
            <person name="Ohm R.A."/>
            <person name="Salamov A.A."/>
            <person name="Grigoriev I.V."/>
            <person name="Spatafora J.W."/>
            <person name="Berbee M.L."/>
        </authorList>
    </citation>
    <scope>NUCLEOTIDE SEQUENCE [LARGE SCALE GENOMIC DNA]</scope>
    <source>
        <strain evidence="2 3">JEL478</strain>
    </source>
</reference>
<evidence type="ECO:0000256" key="1">
    <source>
        <dbReference type="SAM" id="MobiDB-lite"/>
    </source>
</evidence>
<feature type="compositionally biased region" description="Basic and acidic residues" evidence="1">
    <location>
        <begin position="209"/>
        <end position="228"/>
    </location>
</feature>
<proteinExistence type="predicted"/>
<dbReference type="EMBL" id="KQ965764">
    <property type="protein sequence ID" value="KXS15068.1"/>
    <property type="molecule type" value="Genomic_DNA"/>
</dbReference>